<dbReference type="Proteomes" id="UP000015106">
    <property type="component" value="Chromosome 7"/>
</dbReference>
<dbReference type="EnsemblPlants" id="TuG1812G0700000524.01.T03">
    <property type="protein sequence ID" value="TuG1812G0700000524.01.T03.cds403004"/>
    <property type="gene ID" value="TuG1812G0700000524.01"/>
</dbReference>
<reference evidence="4" key="1">
    <citation type="journal article" date="2013" name="Nature">
        <title>Draft genome of the wheat A-genome progenitor Triticum urartu.</title>
        <authorList>
            <person name="Ling H.Q."/>
            <person name="Zhao S."/>
            <person name="Liu D."/>
            <person name="Wang J."/>
            <person name="Sun H."/>
            <person name="Zhang C."/>
            <person name="Fan H."/>
            <person name="Li D."/>
            <person name="Dong L."/>
            <person name="Tao Y."/>
            <person name="Gao C."/>
            <person name="Wu H."/>
            <person name="Li Y."/>
            <person name="Cui Y."/>
            <person name="Guo X."/>
            <person name="Zheng S."/>
            <person name="Wang B."/>
            <person name="Yu K."/>
            <person name="Liang Q."/>
            <person name="Yang W."/>
            <person name="Lou X."/>
            <person name="Chen J."/>
            <person name="Feng M."/>
            <person name="Jian J."/>
            <person name="Zhang X."/>
            <person name="Luo G."/>
            <person name="Jiang Y."/>
            <person name="Liu J."/>
            <person name="Wang Z."/>
            <person name="Sha Y."/>
            <person name="Zhang B."/>
            <person name="Wu H."/>
            <person name="Tang D."/>
            <person name="Shen Q."/>
            <person name="Xue P."/>
            <person name="Zou S."/>
            <person name="Wang X."/>
            <person name="Liu X."/>
            <person name="Wang F."/>
            <person name="Yang Y."/>
            <person name="An X."/>
            <person name="Dong Z."/>
            <person name="Zhang K."/>
            <person name="Zhang X."/>
            <person name="Luo M.C."/>
            <person name="Dvorak J."/>
            <person name="Tong Y."/>
            <person name="Wang J."/>
            <person name="Yang H."/>
            <person name="Li Z."/>
            <person name="Wang D."/>
            <person name="Zhang A."/>
            <person name="Wang J."/>
        </authorList>
    </citation>
    <scope>NUCLEOTIDE SEQUENCE</scope>
    <source>
        <strain evidence="4">cv. G1812</strain>
    </source>
</reference>
<evidence type="ECO:0000313" key="4">
    <source>
        <dbReference type="Proteomes" id="UP000015106"/>
    </source>
</evidence>
<dbReference type="AlphaFoldDB" id="A0A8R7QZM8"/>
<keyword evidence="1" id="KW-1133">Transmembrane helix</keyword>
<feature type="transmembrane region" description="Helical" evidence="1">
    <location>
        <begin position="44"/>
        <end position="65"/>
    </location>
</feature>
<evidence type="ECO:0000256" key="2">
    <source>
        <dbReference type="SAM" id="SignalP"/>
    </source>
</evidence>
<keyword evidence="2" id="KW-0732">Signal</keyword>
<feature type="signal peptide" evidence="2">
    <location>
        <begin position="1"/>
        <end position="20"/>
    </location>
</feature>
<evidence type="ECO:0000256" key="1">
    <source>
        <dbReference type="SAM" id="Phobius"/>
    </source>
</evidence>
<name>A0A8R7QZM8_TRIUA</name>
<reference evidence="3" key="2">
    <citation type="submission" date="2018-03" db="EMBL/GenBank/DDBJ databases">
        <title>The Triticum urartu genome reveals the dynamic nature of wheat genome evolution.</title>
        <authorList>
            <person name="Ling H."/>
            <person name="Ma B."/>
            <person name="Shi X."/>
            <person name="Liu H."/>
            <person name="Dong L."/>
            <person name="Sun H."/>
            <person name="Cao Y."/>
            <person name="Gao Q."/>
            <person name="Zheng S."/>
            <person name="Li Y."/>
            <person name="Yu Y."/>
            <person name="Du H."/>
            <person name="Qi M."/>
            <person name="Li Y."/>
            <person name="Yu H."/>
            <person name="Cui Y."/>
            <person name="Wang N."/>
            <person name="Chen C."/>
            <person name="Wu H."/>
            <person name="Zhao Y."/>
            <person name="Zhang J."/>
            <person name="Li Y."/>
            <person name="Zhou W."/>
            <person name="Zhang B."/>
            <person name="Hu W."/>
            <person name="Eijk M."/>
            <person name="Tang J."/>
            <person name="Witsenboer H."/>
            <person name="Zhao S."/>
            <person name="Li Z."/>
            <person name="Zhang A."/>
            <person name="Wang D."/>
            <person name="Liang C."/>
        </authorList>
    </citation>
    <scope>NUCLEOTIDE SEQUENCE [LARGE SCALE GENOMIC DNA]</scope>
    <source>
        <strain evidence="3">cv. G1812</strain>
    </source>
</reference>
<gene>
    <name evidence="3" type="primary">LOC125518792</name>
</gene>
<proteinExistence type="predicted"/>
<protein>
    <submittedName>
        <fullName evidence="3">Uncharacterized protein</fullName>
    </submittedName>
</protein>
<keyword evidence="4" id="KW-1185">Reference proteome</keyword>
<sequence length="75" mass="8626">MIFIIYPFYILQCCFLPTRACCCCLNDRLSLMAQTKICLSFSIYIILHACLFNPVTVLRTVFALVDAIRKSKLKV</sequence>
<keyword evidence="1" id="KW-0472">Membrane</keyword>
<dbReference type="Gramene" id="TuG1812G0700000524.01.T03">
    <property type="protein sequence ID" value="TuG1812G0700000524.01.T03.cds403004"/>
    <property type="gene ID" value="TuG1812G0700000524.01"/>
</dbReference>
<feature type="chain" id="PRO_5035790586" evidence="2">
    <location>
        <begin position="21"/>
        <end position="75"/>
    </location>
</feature>
<organism evidence="3 4">
    <name type="scientific">Triticum urartu</name>
    <name type="common">Red wild einkorn</name>
    <name type="synonym">Crithodium urartu</name>
    <dbReference type="NCBI Taxonomy" id="4572"/>
    <lineage>
        <taxon>Eukaryota</taxon>
        <taxon>Viridiplantae</taxon>
        <taxon>Streptophyta</taxon>
        <taxon>Embryophyta</taxon>
        <taxon>Tracheophyta</taxon>
        <taxon>Spermatophyta</taxon>
        <taxon>Magnoliopsida</taxon>
        <taxon>Liliopsida</taxon>
        <taxon>Poales</taxon>
        <taxon>Poaceae</taxon>
        <taxon>BOP clade</taxon>
        <taxon>Pooideae</taxon>
        <taxon>Triticodae</taxon>
        <taxon>Triticeae</taxon>
        <taxon>Triticinae</taxon>
        <taxon>Triticum</taxon>
    </lineage>
</organism>
<keyword evidence="1" id="KW-0812">Transmembrane</keyword>
<evidence type="ECO:0000313" key="3">
    <source>
        <dbReference type="EnsemblPlants" id="TuG1812G0700000524.01.T03.cds403004"/>
    </source>
</evidence>
<accession>A0A8R7QZM8</accession>
<reference evidence="3" key="3">
    <citation type="submission" date="2022-06" db="UniProtKB">
        <authorList>
            <consortium name="EnsemblPlants"/>
        </authorList>
    </citation>
    <scope>IDENTIFICATION</scope>
</reference>